<dbReference type="InterPro" id="IPR019587">
    <property type="entry name" value="Polyketide_cyclase/dehydratase"/>
</dbReference>
<name>A0ABV2KEZ9_SPOPS</name>
<comment type="caution">
    <text evidence="1">The sequence shown here is derived from an EMBL/GenBank/DDBJ whole genome shotgun (WGS) entry which is preliminary data.</text>
</comment>
<proteinExistence type="predicted"/>
<reference evidence="1 2" key="1">
    <citation type="submission" date="2024-06" db="EMBL/GenBank/DDBJ databases">
        <title>Sorghum-associated microbial communities from plants grown in Nebraska, USA.</title>
        <authorList>
            <person name="Schachtman D."/>
        </authorList>
    </citation>
    <scope>NUCLEOTIDE SEQUENCE [LARGE SCALE GENOMIC DNA]</scope>
    <source>
        <strain evidence="1 2">1288</strain>
    </source>
</reference>
<accession>A0ABV2KEZ9</accession>
<keyword evidence="2" id="KW-1185">Reference proteome</keyword>
<sequence length="177" mass="19992">MDRYSKNAIMLVVDSHYKYIKKEVVKRMAIASHSVIIPAPVENVWEYVSQIENWAVMVPAYKEHEQIDEQKSVWTFEGNIKGFKKAVKMELNITEFHEPSMIRFELKGLTDNFTGSGQFTADETAGQTTMTGTVEVNAGGLTGAVLTPVIKMVLPKVTTRLTEKIARQVKQEKLSVR</sequence>
<gene>
    <name evidence="1" type="ORF">ABIC55_004305</name>
</gene>
<protein>
    <submittedName>
        <fullName evidence="1">Carbon monoxide dehydrogenase subunit G</fullName>
    </submittedName>
</protein>
<dbReference type="EMBL" id="JBEPME010000008">
    <property type="protein sequence ID" value="MET3659185.1"/>
    <property type="molecule type" value="Genomic_DNA"/>
</dbReference>
<dbReference type="Gene3D" id="3.30.530.20">
    <property type="match status" value="1"/>
</dbReference>
<evidence type="ECO:0000313" key="1">
    <source>
        <dbReference type="EMBL" id="MET3659185.1"/>
    </source>
</evidence>
<dbReference type="Pfam" id="PF10604">
    <property type="entry name" value="Polyketide_cyc2"/>
    <property type="match status" value="1"/>
</dbReference>
<organism evidence="1 2">
    <name type="scientific">Sporosarcina psychrophila</name>
    <name type="common">Bacillus psychrophilus</name>
    <dbReference type="NCBI Taxonomy" id="1476"/>
    <lineage>
        <taxon>Bacteria</taxon>
        <taxon>Bacillati</taxon>
        <taxon>Bacillota</taxon>
        <taxon>Bacilli</taxon>
        <taxon>Bacillales</taxon>
        <taxon>Caryophanaceae</taxon>
        <taxon>Sporosarcina</taxon>
    </lineage>
</organism>
<dbReference type="RefSeq" id="WP_354314686.1">
    <property type="nucleotide sequence ID" value="NZ_JBEPME010000008.1"/>
</dbReference>
<dbReference type="Proteomes" id="UP001549104">
    <property type="component" value="Unassembled WGS sequence"/>
</dbReference>
<dbReference type="SUPFAM" id="SSF55961">
    <property type="entry name" value="Bet v1-like"/>
    <property type="match status" value="1"/>
</dbReference>
<evidence type="ECO:0000313" key="2">
    <source>
        <dbReference type="Proteomes" id="UP001549104"/>
    </source>
</evidence>
<dbReference type="InterPro" id="IPR023393">
    <property type="entry name" value="START-like_dom_sf"/>
</dbReference>
<dbReference type="CDD" id="cd07812">
    <property type="entry name" value="SRPBCC"/>
    <property type="match status" value="1"/>
</dbReference>